<evidence type="ECO:0000256" key="1">
    <source>
        <dbReference type="SAM" id="MobiDB-lite"/>
    </source>
</evidence>
<feature type="compositionally biased region" description="Basic residues" evidence="1">
    <location>
        <begin position="183"/>
        <end position="192"/>
    </location>
</feature>
<comment type="caution">
    <text evidence="3">The sequence shown here is derived from an EMBL/GenBank/DDBJ whole genome shotgun (WGS) entry which is preliminary data.</text>
</comment>
<feature type="chain" id="PRO_5045043255" description="MULE transposase domain-containing protein" evidence="2">
    <location>
        <begin position="19"/>
        <end position="777"/>
    </location>
</feature>
<evidence type="ECO:0000313" key="4">
    <source>
        <dbReference type="Proteomes" id="UP001189429"/>
    </source>
</evidence>
<gene>
    <name evidence="3" type="ORF">PCOR1329_LOCUS2770</name>
</gene>
<sequence>MLSYMMALIFWVNSTVLSHGVWMRRHSDAPGAVVEVIDVHPDDVYEHMLQGWTRGHPNGFVEVGILTADGFAGCFGQQNATGFLEQEEFVEEPVPVPVPVPAQEDADEVPEPVPVLVAVHEETDEVPEPVPVHAPATPECPLPAQEESGEGPESAPVSAPVAPEGALVGPVPEDSGAGAPPAKRGRPGRPRKGWTEHARLSFPDTTKLREAAAKAADQLHGCRLGHLRNTTAEGRKAVDAPCKNCAGCTRQWCFSFLPPHGTGRLVLVVEKKGECCPTSPSNARILDRAKEHAQRMSPVKARDQMERDKVPLKERPDLKQLQNARTRKPEEPRIPVVAGRVTVRWNACIGEMKDWLKKDHNPIFLLNMVDTKTGQQTPVVTDKNLRIPFTHGVSEALLAEHRLEWLLMDWTWKTNYHGMLVGAVGPVGLHVDEATGLPTMRFLPVVFMASETEDNEASELLLQAYFEIADRLGISTTHAVMDCRCMGAAAPLCEARGIRLRRCLQHVKGNVADESKKMLDKGSGVKRMKNTALVHPIKNFMEFSAGLPDSGAGGEGESDLEFNVLMTEIFDRMREDGEESFQWGESAMADYLLTNIFTVRPDGTITAPWRCGLGQAPPGLTTYATSTIERSWRTLKGVCCAGGPKSLPELIDGIGTMMTSRKDTGFWKSLRREIKIPPPSLTGEGRRQVASRLEQDVSEEEGGTTTRPARLNRHDMILHFQREGRDGTYLSNACNVVLNVDGVAVQTTSVYVLPKFHLGWAKERKADMRAALQLGTA</sequence>
<dbReference type="Proteomes" id="UP001189429">
    <property type="component" value="Unassembled WGS sequence"/>
</dbReference>
<evidence type="ECO:0008006" key="5">
    <source>
        <dbReference type="Google" id="ProtNLM"/>
    </source>
</evidence>
<keyword evidence="2" id="KW-0732">Signal</keyword>
<feature type="compositionally biased region" description="Low complexity" evidence="1">
    <location>
        <begin position="151"/>
        <end position="166"/>
    </location>
</feature>
<proteinExistence type="predicted"/>
<dbReference type="EMBL" id="CAUYUJ010000702">
    <property type="protein sequence ID" value="CAK0792053.1"/>
    <property type="molecule type" value="Genomic_DNA"/>
</dbReference>
<evidence type="ECO:0000256" key="2">
    <source>
        <dbReference type="SAM" id="SignalP"/>
    </source>
</evidence>
<evidence type="ECO:0000313" key="3">
    <source>
        <dbReference type="EMBL" id="CAK0792053.1"/>
    </source>
</evidence>
<feature type="region of interest" description="Disordered" evidence="1">
    <location>
        <begin position="124"/>
        <end position="205"/>
    </location>
</feature>
<feature type="non-terminal residue" evidence="3">
    <location>
        <position position="777"/>
    </location>
</feature>
<feature type="region of interest" description="Disordered" evidence="1">
    <location>
        <begin position="677"/>
        <end position="707"/>
    </location>
</feature>
<organism evidence="3 4">
    <name type="scientific">Prorocentrum cordatum</name>
    <dbReference type="NCBI Taxonomy" id="2364126"/>
    <lineage>
        <taxon>Eukaryota</taxon>
        <taxon>Sar</taxon>
        <taxon>Alveolata</taxon>
        <taxon>Dinophyceae</taxon>
        <taxon>Prorocentrales</taxon>
        <taxon>Prorocentraceae</taxon>
        <taxon>Prorocentrum</taxon>
    </lineage>
</organism>
<protein>
    <recommendedName>
        <fullName evidence="5">MULE transposase domain-containing protein</fullName>
    </recommendedName>
</protein>
<reference evidence="3" key="1">
    <citation type="submission" date="2023-10" db="EMBL/GenBank/DDBJ databases">
        <authorList>
            <person name="Chen Y."/>
            <person name="Shah S."/>
            <person name="Dougan E. K."/>
            <person name="Thang M."/>
            <person name="Chan C."/>
        </authorList>
    </citation>
    <scope>NUCLEOTIDE SEQUENCE [LARGE SCALE GENOMIC DNA]</scope>
</reference>
<feature type="signal peptide" evidence="2">
    <location>
        <begin position="1"/>
        <end position="18"/>
    </location>
</feature>
<name>A0ABN9PNT1_9DINO</name>
<keyword evidence="4" id="KW-1185">Reference proteome</keyword>
<accession>A0ABN9PNT1</accession>